<dbReference type="EMBL" id="AMZH03010012">
    <property type="protein sequence ID" value="RRT55601.1"/>
    <property type="molecule type" value="Genomic_DNA"/>
</dbReference>
<dbReference type="InterPro" id="IPR035979">
    <property type="entry name" value="RBD_domain_sf"/>
</dbReference>
<accession>A0A444EXL7</accession>
<dbReference type="AlphaFoldDB" id="A0A444EXL7"/>
<comment type="caution">
    <text evidence="1">The sequence shown here is derived from an EMBL/GenBank/DDBJ whole genome shotgun (WGS) entry which is preliminary data.</text>
</comment>
<protein>
    <submittedName>
        <fullName evidence="1">Uncharacterized protein</fullName>
    </submittedName>
</protein>
<dbReference type="GO" id="GO:0003676">
    <property type="term" value="F:nucleic acid binding"/>
    <property type="evidence" value="ECO:0007669"/>
    <property type="project" value="InterPro"/>
</dbReference>
<sequence length="150" mass="17552">IPFLLMASYSGRGGPSNGSVYVCKLPPGTDETMLAEYFGTIGLLKVEAVLVHQENHGNKMETGCVPIQGLWYDIGVSERHGGEKSKDRYRDFNERESSKNRERDGSERERRRSRSRDREREREKERGRVSDRDYGYERGRERGRDRHRDW</sequence>
<organism evidence="1 2">
    <name type="scientific">Ensete ventricosum</name>
    <name type="common">Abyssinian banana</name>
    <name type="synonym">Musa ensete</name>
    <dbReference type="NCBI Taxonomy" id="4639"/>
    <lineage>
        <taxon>Eukaryota</taxon>
        <taxon>Viridiplantae</taxon>
        <taxon>Streptophyta</taxon>
        <taxon>Embryophyta</taxon>
        <taxon>Tracheophyta</taxon>
        <taxon>Spermatophyta</taxon>
        <taxon>Magnoliopsida</taxon>
        <taxon>Liliopsida</taxon>
        <taxon>Zingiberales</taxon>
        <taxon>Musaceae</taxon>
        <taxon>Ensete</taxon>
    </lineage>
</organism>
<dbReference type="SUPFAM" id="SSF54928">
    <property type="entry name" value="RNA-binding domain, RBD"/>
    <property type="match status" value="1"/>
</dbReference>
<dbReference type="Proteomes" id="UP000287651">
    <property type="component" value="Unassembled WGS sequence"/>
</dbReference>
<name>A0A444EXL7_ENSVE</name>
<evidence type="ECO:0000313" key="2">
    <source>
        <dbReference type="Proteomes" id="UP000287651"/>
    </source>
</evidence>
<gene>
    <name evidence="1" type="ORF">B296_00048315</name>
</gene>
<reference evidence="1 2" key="1">
    <citation type="journal article" date="2014" name="Agronomy (Basel)">
        <title>A Draft Genome Sequence for Ensete ventricosum, the Drought-Tolerant Tree Against Hunger.</title>
        <authorList>
            <person name="Harrison J."/>
            <person name="Moore K.A."/>
            <person name="Paszkiewicz K."/>
            <person name="Jones T."/>
            <person name="Grant M."/>
            <person name="Ambacheew D."/>
            <person name="Muzemil S."/>
            <person name="Studholme D.J."/>
        </authorList>
    </citation>
    <scope>NUCLEOTIDE SEQUENCE [LARGE SCALE GENOMIC DNA]</scope>
</reference>
<proteinExistence type="predicted"/>
<feature type="non-terminal residue" evidence="1">
    <location>
        <position position="1"/>
    </location>
</feature>
<evidence type="ECO:0000313" key="1">
    <source>
        <dbReference type="EMBL" id="RRT55601.1"/>
    </source>
</evidence>